<evidence type="ECO:0000256" key="5">
    <source>
        <dbReference type="ARBA" id="ARBA00022801"/>
    </source>
</evidence>
<evidence type="ECO:0000256" key="1">
    <source>
        <dbReference type="ARBA" id="ARBA00001913"/>
    </source>
</evidence>
<name>A0A381TR77_9ZZZZ</name>
<evidence type="ECO:0000256" key="6">
    <source>
        <dbReference type="ARBA" id="ARBA00022837"/>
    </source>
</evidence>
<dbReference type="Pfam" id="PF00884">
    <property type="entry name" value="Sulfatase"/>
    <property type="match status" value="1"/>
</dbReference>
<evidence type="ECO:0000313" key="8">
    <source>
        <dbReference type="EMBL" id="SVA18008.1"/>
    </source>
</evidence>
<keyword evidence="4" id="KW-0732">Signal</keyword>
<comment type="cofactor">
    <cofactor evidence="1">
        <name>Ca(2+)</name>
        <dbReference type="ChEBI" id="CHEBI:29108"/>
    </cofactor>
</comment>
<accession>A0A381TR77</accession>
<organism evidence="8">
    <name type="scientific">marine metagenome</name>
    <dbReference type="NCBI Taxonomy" id="408172"/>
    <lineage>
        <taxon>unclassified sequences</taxon>
        <taxon>metagenomes</taxon>
        <taxon>ecological metagenomes</taxon>
    </lineage>
</organism>
<sequence>MRRSSQYLILPVLIGLVGAVIAGCTEKSESERSTAPIWNIVLVLVDDLGWTDLGIMGSSFYQTPNIDRLAREGMRFTNAYAAATVCSPTRASILTGQYPARLHVTDWIHGHARPWAKLQVPAWTHELPSEVTTLAEALGTSGYVSASIGKWHLGGDFPEAHGFDLNVAGDHRGQPPSYYAPYNIPTLQEFKNDEEYLTDRLTDEAIAFITENRTNPFFLYLPFYTVHTPIEPPLEKLTRYEAKAETLNADTSSHRNPGYAGMIESLDDGVGRLLETLNDLNIADRTVVIFASDNGGLVRDASPWGPVTSNLGLRAGKGSSYEGGIRVPFIVRWPDTVQPGTVESTPIISPDIYSTILEIAGLGINSPELQDGISLVPLLKGAGPIDREALYWHYPHYHPGGATPHGAVRVGDLKLIEFYEDARVELYDLGLDASEAQNLAIRYPSQAKHLTDMLHVWRDNVGAQMPLENPEFDVERAQEFTR</sequence>
<proteinExistence type="inferred from homology"/>
<dbReference type="GO" id="GO:0046872">
    <property type="term" value="F:metal ion binding"/>
    <property type="evidence" value="ECO:0007669"/>
    <property type="project" value="UniProtKB-KW"/>
</dbReference>
<dbReference type="InterPro" id="IPR000917">
    <property type="entry name" value="Sulfatase_N"/>
</dbReference>
<dbReference type="PROSITE" id="PS00149">
    <property type="entry name" value="SULFATASE_2"/>
    <property type="match status" value="1"/>
</dbReference>
<protein>
    <recommendedName>
        <fullName evidence="7">Sulfatase N-terminal domain-containing protein</fullName>
    </recommendedName>
</protein>
<keyword evidence="5" id="KW-0378">Hydrolase</keyword>
<dbReference type="SUPFAM" id="SSF53649">
    <property type="entry name" value="Alkaline phosphatase-like"/>
    <property type="match status" value="1"/>
</dbReference>
<dbReference type="AlphaFoldDB" id="A0A381TR77"/>
<keyword evidence="6" id="KW-0106">Calcium</keyword>
<evidence type="ECO:0000256" key="3">
    <source>
        <dbReference type="ARBA" id="ARBA00022723"/>
    </source>
</evidence>
<comment type="similarity">
    <text evidence="2">Belongs to the sulfatase family.</text>
</comment>
<dbReference type="GO" id="GO:0004065">
    <property type="term" value="F:arylsulfatase activity"/>
    <property type="evidence" value="ECO:0007669"/>
    <property type="project" value="TreeGrafter"/>
</dbReference>
<dbReference type="PANTHER" id="PTHR42693:SF42">
    <property type="entry name" value="ARYLSULFATASE G"/>
    <property type="match status" value="1"/>
</dbReference>
<dbReference type="Gene3D" id="3.40.720.10">
    <property type="entry name" value="Alkaline Phosphatase, subunit A"/>
    <property type="match status" value="1"/>
</dbReference>
<reference evidence="8" key="1">
    <citation type="submission" date="2018-05" db="EMBL/GenBank/DDBJ databases">
        <authorList>
            <person name="Lanie J.A."/>
            <person name="Ng W.-L."/>
            <person name="Kazmierczak K.M."/>
            <person name="Andrzejewski T.M."/>
            <person name="Davidsen T.M."/>
            <person name="Wayne K.J."/>
            <person name="Tettelin H."/>
            <person name="Glass J.I."/>
            <person name="Rusch D."/>
            <person name="Podicherti R."/>
            <person name="Tsui H.-C.T."/>
            <person name="Winkler M.E."/>
        </authorList>
    </citation>
    <scope>NUCLEOTIDE SEQUENCE</scope>
</reference>
<evidence type="ECO:0000259" key="7">
    <source>
        <dbReference type="Pfam" id="PF00884"/>
    </source>
</evidence>
<dbReference type="Gene3D" id="3.30.1120.10">
    <property type="match status" value="1"/>
</dbReference>
<dbReference type="CDD" id="cd16144">
    <property type="entry name" value="ARS_like"/>
    <property type="match status" value="1"/>
</dbReference>
<dbReference type="InterPro" id="IPR024607">
    <property type="entry name" value="Sulfatase_CS"/>
</dbReference>
<dbReference type="PROSITE" id="PS51257">
    <property type="entry name" value="PROKAR_LIPOPROTEIN"/>
    <property type="match status" value="1"/>
</dbReference>
<dbReference type="InterPro" id="IPR050738">
    <property type="entry name" value="Sulfatase"/>
</dbReference>
<evidence type="ECO:0000256" key="4">
    <source>
        <dbReference type="ARBA" id="ARBA00022729"/>
    </source>
</evidence>
<dbReference type="PANTHER" id="PTHR42693">
    <property type="entry name" value="ARYLSULFATASE FAMILY MEMBER"/>
    <property type="match status" value="1"/>
</dbReference>
<gene>
    <name evidence="8" type="ORF">METZ01_LOCUS70862</name>
</gene>
<evidence type="ECO:0000256" key="2">
    <source>
        <dbReference type="ARBA" id="ARBA00008779"/>
    </source>
</evidence>
<feature type="domain" description="Sulfatase N-terminal" evidence="7">
    <location>
        <begin position="39"/>
        <end position="361"/>
    </location>
</feature>
<dbReference type="EMBL" id="UINC01004949">
    <property type="protein sequence ID" value="SVA18008.1"/>
    <property type="molecule type" value="Genomic_DNA"/>
</dbReference>
<dbReference type="InterPro" id="IPR017850">
    <property type="entry name" value="Alkaline_phosphatase_core_sf"/>
</dbReference>
<keyword evidence="3" id="KW-0479">Metal-binding</keyword>